<accession>A0AC58TNM4</accession>
<organism evidence="1 2">
    <name type="scientific">Nicotiana tabacum</name>
    <name type="common">Common tobacco</name>
    <dbReference type="NCBI Taxonomy" id="4097"/>
    <lineage>
        <taxon>Eukaryota</taxon>
        <taxon>Viridiplantae</taxon>
        <taxon>Streptophyta</taxon>
        <taxon>Embryophyta</taxon>
        <taxon>Tracheophyta</taxon>
        <taxon>Spermatophyta</taxon>
        <taxon>Magnoliopsida</taxon>
        <taxon>eudicotyledons</taxon>
        <taxon>Gunneridae</taxon>
        <taxon>Pentapetalae</taxon>
        <taxon>asterids</taxon>
        <taxon>lamiids</taxon>
        <taxon>Solanales</taxon>
        <taxon>Solanaceae</taxon>
        <taxon>Nicotianoideae</taxon>
        <taxon>Nicotianeae</taxon>
        <taxon>Nicotiana</taxon>
    </lineage>
</organism>
<reference evidence="2" key="2">
    <citation type="submission" date="2025-08" db="UniProtKB">
        <authorList>
            <consortium name="RefSeq"/>
        </authorList>
    </citation>
    <scope>IDENTIFICATION</scope>
    <source>
        <tissue evidence="2">Leaf</tissue>
    </source>
</reference>
<keyword evidence="1" id="KW-1185">Reference proteome</keyword>
<evidence type="ECO:0000313" key="2">
    <source>
        <dbReference type="RefSeq" id="XP_075098821.1"/>
    </source>
</evidence>
<dbReference type="RefSeq" id="XP_075098821.1">
    <property type="nucleotide sequence ID" value="XM_075242720.1"/>
</dbReference>
<reference evidence="1" key="1">
    <citation type="journal article" date="2014" name="Nat. Commun.">
        <title>The tobacco genome sequence and its comparison with those of tomato and potato.</title>
        <authorList>
            <person name="Sierro N."/>
            <person name="Battey J.N."/>
            <person name="Ouadi S."/>
            <person name="Bakaher N."/>
            <person name="Bovet L."/>
            <person name="Willig A."/>
            <person name="Goepfert S."/>
            <person name="Peitsch M.C."/>
            <person name="Ivanov N.V."/>
        </authorList>
    </citation>
    <scope>NUCLEOTIDE SEQUENCE [LARGE SCALE GENOMIC DNA]</scope>
</reference>
<dbReference type="Proteomes" id="UP000790787">
    <property type="component" value="Chromosome 22"/>
</dbReference>
<gene>
    <name evidence="2" type="primary">LOC142175737</name>
</gene>
<name>A0AC58TNM4_TOBAC</name>
<proteinExistence type="predicted"/>
<protein>
    <submittedName>
        <fullName evidence="2">Uncharacterized protein LOC142175737</fullName>
    </submittedName>
</protein>
<sequence>MGKPDRHRSNDIHSMGDWEDFNVVLQLQVRMHGNPGTMAETQDFSKCIQDLRLSELTWEGEYYTWSNKQDGYDRIWSRIDRIFSNYEWMMPRGHISTVYEMPFISDHAPMSLTFNDNQRSRKTSFKLFNVWVDYERFLTDVQQIWQQRFHRQKIQDVWMKLKALRPVLRKLNVEEFKFIRQKIEIARIELEKVQRSIDANCSVEMLLKENELVQNLEKWDMIEEGALKQKARAKWIQLGDSNTKYFSAVMKERSQRKQILELHSITGNRITDSESIKREIVEFYKSLMGAAAQSLPAIDKMVLHKGPKLNQQQRIELCKDVTPEEIYEGM</sequence>
<evidence type="ECO:0000313" key="1">
    <source>
        <dbReference type="Proteomes" id="UP000790787"/>
    </source>
</evidence>